<name>A0AAE1WJJ7_9LAMI</name>
<evidence type="ECO:0000313" key="1">
    <source>
        <dbReference type="EMBL" id="KAK4394494.1"/>
    </source>
</evidence>
<dbReference type="PANTHER" id="PTHR34222">
    <property type="entry name" value="GAG_PRE-INTEGRS DOMAIN-CONTAINING PROTEIN"/>
    <property type="match status" value="1"/>
</dbReference>
<dbReference type="PANTHER" id="PTHR34222:SF99">
    <property type="entry name" value="PROTEIN, PUTATIVE-RELATED"/>
    <property type="match status" value="1"/>
</dbReference>
<keyword evidence="2" id="KW-1185">Reference proteome</keyword>
<accession>A0AAE1WJJ7</accession>
<gene>
    <name evidence="1" type="ORF">Sango_1603700</name>
</gene>
<dbReference type="AlphaFoldDB" id="A0AAE1WJJ7"/>
<organism evidence="1 2">
    <name type="scientific">Sesamum angolense</name>
    <dbReference type="NCBI Taxonomy" id="2727404"/>
    <lineage>
        <taxon>Eukaryota</taxon>
        <taxon>Viridiplantae</taxon>
        <taxon>Streptophyta</taxon>
        <taxon>Embryophyta</taxon>
        <taxon>Tracheophyta</taxon>
        <taxon>Spermatophyta</taxon>
        <taxon>Magnoliopsida</taxon>
        <taxon>eudicotyledons</taxon>
        <taxon>Gunneridae</taxon>
        <taxon>Pentapetalae</taxon>
        <taxon>asterids</taxon>
        <taxon>lamiids</taxon>
        <taxon>Lamiales</taxon>
        <taxon>Pedaliaceae</taxon>
        <taxon>Sesamum</taxon>
    </lineage>
</organism>
<dbReference type="Proteomes" id="UP001289374">
    <property type="component" value="Unassembled WGS sequence"/>
</dbReference>
<sequence>MMNCGFSGENMDFKYDEAKLDQIEANQLVQFLIGLSEPYDIIRSQILVLDPLPNVNKAYSMVLRVERQSQVNMEYAKVSKNSAMQVKGTDYGNNAGQKNFMKKKGTVDKRSMVWDYCSKT</sequence>
<comment type="caution">
    <text evidence="1">The sequence shown here is derived from an EMBL/GenBank/DDBJ whole genome shotgun (WGS) entry which is preliminary data.</text>
</comment>
<proteinExistence type="predicted"/>
<reference evidence="1" key="2">
    <citation type="journal article" date="2024" name="Plant">
        <title>Genomic evolution and insights into agronomic trait innovations of Sesamum species.</title>
        <authorList>
            <person name="Miao H."/>
            <person name="Wang L."/>
            <person name="Qu L."/>
            <person name="Liu H."/>
            <person name="Sun Y."/>
            <person name="Le M."/>
            <person name="Wang Q."/>
            <person name="Wei S."/>
            <person name="Zheng Y."/>
            <person name="Lin W."/>
            <person name="Duan Y."/>
            <person name="Cao H."/>
            <person name="Xiong S."/>
            <person name="Wang X."/>
            <person name="Wei L."/>
            <person name="Li C."/>
            <person name="Ma Q."/>
            <person name="Ju M."/>
            <person name="Zhao R."/>
            <person name="Li G."/>
            <person name="Mu C."/>
            <person name="Tian Q."/>
            <person name="Mei H."/>
            <person name="Zhang T."/>
            <person name="Gao T."/>
            <person name="Zhang H."/>
        </authorList>
    </citation>
    <scope>NUCLEOTIDE SEQUENCE</scope>
    <source>
        <strain evidence="1">K16</strain>
    </source>
</reference>
<dbReference type="EMBL" id="JACGWL010000009">
    <property type="protein sequence ID" value="KAK4394494.1"/>
    <property type="molecule type" value="Genomic_DNA"/>
</dbReference>
<evidence type="ECO:0000313" key="2">
    <source>
        <dbReference type="Proteomes" id="UP001289374"/>
    </source>
</evidence>
<protein>
    <submittedName>
        <fullName evidence="1">Uncharacterized protein</fullName>
    </submittedName>
</protein>
<reference evidence="1" key="1">
    <citation type="submission" date="2020-06" db="EMBL/GenBank/DDBJ databases">
        <authorList>
            <person name="Li T."/>
            <person name="Hu X."/>
            <person name="Zhang T."/>
            <person name="Song X."/>
            <person name="Zhang H."/>
            <person name="Dai N."/>
            <person name="Sheng W."/>
            <person name="Hou X."/>
            <person name="Wei L."/>
        </authorList>
    </citation>
    <scope>NUCLEOTIDE SEQUENCE</scope>
    <source>
        <strain evidence="1">K16</strain>
        <tissue evidence="1">Leaf</tissue>
    </source>
</reference>